<dbReference type="RefSeq" id="WP_220782939.1">
    <property type="nucleotide sequence ID" value="NZ_BPEY01000106.1"/>
</dbReference>
<dbReference type="EMBL" id="BPEY01000106">
    <property type="protein sequence ID" value="GIU51138.1"/>
    <property type="molecule type" value="Genomic_DNA"/>
</dbReference>
<feature type="chain" id="PRO_5046933289" evidence="1">
    <location>
        <begin position="20"/>
        <end position="458"/>
    </location>
</feature>
<evidence type="ECO:0000313" key="3">
    <source>
        <dbReference type="Proteomes" id="UP000887104"/>
    </source>
</evidence>
<gene>
    <name evidence="2" type="ORF">TUM4438_39680</name>
</gene>
<dbReference type="InterPro" id="IPR010927">
    <property type="entry name" value="T4SS_TraH"/>
</dbReference>
<name>A0ABQ4PQM7_9GAMM</name>
<evidence type="ECO:0000256" key="1">
    <source>
        <dbReference type="SAM" id="SignalP"/>
    </source>
</evidence>
<reference evidence="2" key="1">
    <citation type="submission" date="2021-05" db="EMBL/GenBank/DDBJ databases">
        <title>Molecular characterization for Shewanella algae harboring chromosomal blaOXA-55-like strains isolated from clinical and environment sample.</title>
        <authorList>
            <person name="Ohama Y."/>
            <person name="Aoki K."/>
            <person name="Harada S."/>
            <person name="Moriya K."/>
            <person name="Ishii Y."/>
            <person name="Tateda K."/>
        </authorList>
    </citation>
    <scope>NUCLEOTIDE SEQUENCE</scope>
    <source>
        <strain evidence="2">JCM 11563</strain>
    </source>
</reference>
<proteinExistence type="predicted"/>
<comment type="caution">
    <text evidence="2">The sequence shown here is derived from an EMBL/GenBank/DDBJ whole genome shotgun (WGS) entry which is preliminary data.</text>
</comment>
<dbReference type="Pfam" id="PF06122">
    <property type="entry name" value="TraH"/>
    <property type="match status" value="1"/>
</dbReference>
<feature type="signal peptide" evidence="1">
    <location>
        <begin position="1"/>
        <end position="19"/>
    </location>
</feature>
<dbReference type="Proteomes" id="UP000887104">
    <property type="component" value="Unassembled WGS sequence"/>
</dbReference>
<evidence type="ECO:0000313" key="2">
    <source>
        <dbReference type="EMBL" id="GIU51138.1"/>
    </source>
</evidence>
<keyword evidence="1" id="KW-0732">Signal</keyword>
<organism evidence="2 3">
    <name type="scientific">Shewanella sairae</name>
    <dbReference type="NCBI Taxonomy" id="190310"/>
    <lineage>
        <taxon>Bacteria</taxon>
        <taxon>Pseudomonadati</taxon>
        <taxon>Pseudomonadota</taxon>
        <taxon>Gammaproteobacteria</taxon>
        <taxon>Alteromonadales</taxon>
        <taxon>Shewanellaceae</taxon>
        <taxon>Shewanella</taxon>
    </lineage>
</organism>
<accession>A0ABQ4PQM7</accession>
<sequence length="458" mass="49806">MKKTLLAVCLSTLCATAHADVNQDLNNFFNGLNYNANISNAHAYKSQSASYYTGGSAYIRTPVRDTQIMNISLPSISAGCGGIDMFAGGFSHINSDQLVAMGKNIIAGAIPFAVDLALQTWAPQVKNIKDRLEAIAQEINALSVNSCEAAQVGVSALAGFADVGNKQYICATMGTQNNQFADWAAAKNECGDEGEVDKQLDNAKGNADLKDLVKENRNIIWYSIMRNNFLASDPQLAEFFMSLSGTLIYDNNGDAKRFPSLITTDNNIINVMLAGGKIKAYRCDDRGKDKCLAPTKQDLTFSATSALRAKVETILRGIVARFKADQTLDANQQAFLEAVSLPVLRMMSTSLEAVQEPNITAYANLIATDLITDYLQNALTIVQASITSTGHDKTDIDTLYLVIERASEQLNGLRMGALQTLEAEEALVQSMRNMEQRIEGRFSATGRSNLLFNRGDNR</sequence>
<protein>
    <submittedName>
        <fullName evidence="2">Conjugal transfer pilus assembly protein TraH</fullName>
    </submittedName>
</protein>
<keyword evidence="3" id="KW-1185">Reference proteome</keyword>